<dbReference type="EMBL" id="JACETU010000005">
    <property type="protein sequence ID" value="KAF7427884.1"/>
    <property type="molecule type" value="Genomic_DNA"/>
</dbReference>
<accession>A0A8H6ZSS6</accession>
<reference evidence="1" key="1">
    <citation type="submission" date="2019-07" db="EMBL/GenBank/DDBJ databases">
        <authorList>
            <person name="Palmer J.M."/>
        </authorList>
    </citation>
    <scope>NUCLEOTIDE SEQUENCE</scope>
    <source>
        <strain evidence="1">PC9</strain>
    </source>
</reference>
<protein>
    <submittedName>
        <fullName evidence="1">Uncharacterized protein</fullName>
    </submittedName>
</protein>
<organism evidence="1 2">
    <name type="scientific">Pleurotus ostreatus</name>
    <name type="common">Oyster mushroom</name>
    <name type="synonym">White-rot fungus</name>
    <dbReference type="NCBI Taxonomy" id="5322"/>
    <lineage>
        <taxon>Eukaryota</taxon>
        <taxon>Fungi</taxon>
        <taxon>Dikarya</taxon>
        <taxon>Basidiomycota</taxon>
        <taxon>Agaricomycotina</taxon>
        <taxon>Agaricomycetes</taxon>
        <taxon>Agaricomycetidae</taxon>
        <taxon>Agaricales</taxon>
        <taxon>Pleurotineae</taxon>
        <taxon>Pleurotaceae</taxon>
        <taxon>Pleurotus</taxon>
    </lineage>
</organism>
<dbReference type="VEuPathDB" id="FungiDB:PC9H_007101"/>
<dbReference type="RefSeq" id="XP_036630256.1">
    <property type="nucleotide sequence ID" value="XM_036776636.1"/>
</dbReference>
<dbReference type="GeneID" id="59376919"/>
<sequence length="271" mass="30345">MPYFNVYQSMTVSETQSSDNKTYRLSKFQQSPPASALMELDMSINKGVVKAVAPRFPCAEIVPPAHGRYQLQRSKRRRFRAPTKRTTVDKPTLEVDRQYPDTLKSLSLWVAYLLLSFITPGAASAEKYSEAVSEAGDLIYLEICRLELSNCVVAASLWYARQTIFGQLAEVHDVPAVLHHLFLLSACLARKDTSDPPLTVETWAQCLGQNAVDFRALVKAASVYLHSDLDIGSLQWQGWLQILSQEAANHYPYDNLSQHAVQHVLKDLAGC</sequence>
<gene>
    <name evidence="1" type="ORF">PC9H_007101</name>
</gene>
<keyword evidence="2" id="KW-1185">Reference proteome</keyword>
<evidence type="ECO:0000313" key="2">
    <source>
        <dbReference type="Proteomes" id="UP000623687"/>
    </source>
</evidence>
<name>A0A8H6ZSS6_PLEOS</name>
<dbReference type="AlphaFoldDB" id="A0A8H6ZSS6"/>
<proteinExistence type="predicted"/>
<dbReference type="OrthoDB" id="10637693at2759"/>
<dbReference type="Proteomes" id="UP000623687">
    <property type="component" value="Unassembled WGS sequence"/>
</dbReference>
<comment type="caution">
    <text evidence="1">The sequence shown here is derived from an EMBL/GenBank/DDBJ whole genome shotgun (WGS) entry which is preliminary data.</text>
</comment>
<evidence type="ECO:0000313" key="1">
    <source>
        <dbReference type="EMBL" id="KAF7427884.1"/>
    </source>
</evidence>